<reference evidence="3 4" key="1">
    <citation type="submission" date="2016-10" db="EMBL/GenBank/DDBJ databases">
        <authorList>
            <person name="de Groot N.N."/>
        </authorList>
    </citation>
    <scope>NUCLEOTIDE SEQUENCE [LARGE SCALE GENOMIC DNA]</scope>
    <source>
        <strain evidence="3 4">CGMCC 1.7056</strain>
    </source>
</reference>
<dbReference type="PANTHER" id="PTHR43685:SF3">
    <property type="entry name" value="SLR2126 PROTEIN"/>
    <property type="match status" value="1"/>
</dbReference>
<feature type="domain" description="Spore protein YkvP/CgeB glycosyl transferase-like" evidence="2">
    <location>
        <begin position="616"/>
        <end position="747"/>
    </location>
</feature>
<dbReference type="Gene3D" id="3.90.550.10">
    <property type="entry name" value="Spore Coat Polysaccharide Biosynthesis Protein SpsA, Chain A"/>
    <property type="match status" value="1"/>
</dbReference>
<accession>A0A1I1JAV8</accession>
<evidence type="ECO:0000259" key="2">
    <source>
        <dbReference type="Pfam" id="PF13524"/>
    </source>
</evidence>
<dbReference type="InterPro" id="IPR050834">
    <property type="entry name" value="Glycosyltransf_2"/>
</dbReference>
<dbReference type="SUPFAM" id="SSF53448">
    <property type="entry name" value="Nucleotide-diphospho-sugar transferases"/>
    <property type="match status" value="1"/>
</dbReference>
<dbReference type="SUPFAM" id="SSF53756">
    <property type="entry name" value="UDP-Glycosyltransferase/glycogen phosphorylase"/>
    <property type="match status" value="1"/>
</dbReference>
<dbReference type="InterPro" id="IPR001173">
    <property type="entry name" value="Glyco_trans_2-like"/>
</dbReference>
<dbReference type="InterPro" id="IPR029044">
    <property type="entry name" value="Nucleotide-diphossugar_trans"/>
</dbReference>
<proteinExistence type="predicted"/>
<gene>
    <name evidence="3" type="ORF">SAMN04487968_106172</name>
</gene>
<dbReference type="RefSeq" id="WP_091123187.1">
    <property type="nucleotide sequence ID" value="NZ_FOLB01000006.1"/>
</dbReference>
<dbReference type="InterPro" id="IPR055259">
    <property type="entry name" value="YkvP/CgeB_Glyco_trans-like"/>
</dbReference>
<feature type="domain" description="Glycosyltransferase 2-like" evidence="1">
    <location>
        <begin position="185"/>
        <end position="287"/>
    </location>
</feature>
<dbReference type="Pfam" id="PF00535">
    <property type="entry name" value="Glycos_transf_2"/>
    <property type="match status" value="1"/>
</dbReference>
<dbReference type="AlphaFoldDB" id="A0A1I1JAV8"/>
<dbReference type="GO" id="GO:0016740">
    <property type="term" value="F:transferase activity"/>
    <property type="evidence" value="ECO:0007669"/>
    <property type="project" value="UniProtKB-KW"/>
</dbReference>
<dbReference type="Gene3D" id="3.40.50.2000">
    <property type="entry name" value="Glycogen Phosphorylase B"/>
    <property type="match status" value="1"/>
</dbReference>
<name>A0A1I1JAV8_9ACTN</name>
<dbReference type="Pfam" id="PF13524">
    <property type="entry name" value="Glyco_trans_1_2"/>
    <property type="match status" value="1"/>
</dbReference>
<evidence type="ECO:0000259" key="1">
    <source>
        <dbReference type="Pfam" id="PF00535"/>
    </source>
</evidence>
<dbReference type="PANTHER" id="PTHR43685">
    <property type="entry name" value="GLYCOSYLTRANSFERASE"/>
    <property type="match status" value="1"/>
</dbReference>
<sequence>MRSTPEQLRLLRSPLFDEKWYSLQAGRPLRRRAAVRHYLEVGVAAGHHPHPLFDPAYVRSQMHPDRRRKLGAGDPLGLYLSRGAFHLVTHAAFDTEGYVGRVPAAASHPSGPTAHYVEVGAAAGIAANDWLDGDLRDWVAERRTAAADRLADPAPIADDPSAPDDPARVSAVVVVSGDGAAAIGAVEGLVRQDLDGRELDCLVWDDGTRPEVAAGLDALPMRFPQVQVVHAGRRYGAAQARTRAARLVRGAELLLLHDDLDLPPGALGPLLAPLADTDVLGVQPLVVSEDLLVSSAGYAFPDRGLPHHFLRGFPVHDARRVAHLRFGAVSGAALALRRSQVLEVGGWDGSLEGEIADVDLCVRLARAFGGHFQVATDVVAVHHDNHAADPAEDRARYLASEQPAGDDRALWAAAGFRIVDHDVRSTEPSLPPALRVPQPVLVREARLHADPARTEPRALRWAIKNPAPARSSIWGDTHYADGLADALRALGQEVVIDRQETFERPTARHDDVALVLRGPEPARPTPEHPTLAWVISRPDTVSGEELAGYDAVFAASPGWAERRSREWGVTIEPLLQATDPARFSPGSAAPDTGPEALFVGNTRGEFRPVVRDAIASGLDVTIYGTGWGRFLPAERIAGTYLDNTLLSAAYRSASIVLNDHFDDMRRHGFISNRIFDALASGARVISDDVEGLADLFGGAVQVYRTPEDLRALASRWRDAFPDDDARVELAERVRREHSFGARARVLLAAAHRAVSRRTTP</sequence>
<dbReference type="EMBL" id="FOLB01000006">
    <property type="protein sequence ID" value="SFC43073.1"/>
    <property type="molecule type" value="Genomic_DNA"/>
</dbReference>
<evidence type="ECO:0000313" key="3">
    <source>
        <dbReference type="EMBL" id="SFC43073.1"/>
    </source>
</evidence>
<keyword evidence="4" id="KW-1185">Reference proteome</keyword>
<evidence type="ECO:0000313" key="4">
    <source>
        <dbReference type="Proteomes" id="UP000198832"/>
    </source>
</evidence>
<dbReference type="STRING" id="574651.SAMN04487968_106172"/>
<keyword evidence="3" id="KW-0808">Transferase</keyword>
<organism evidence="3 4">
    <name type="scientific">Nocardioides terrae</name>
    <dbReference type="NCBI Taxonomy" id="574651"/>
    <lineage>
        <taxon>Bacteria</taxon>
        <taxon>Bacillati</taxon>
        <taxon>Actinomycetota</taxon>
        <taxon>Actinomycetes</taxon>
        <taxon>Propionibacteriales</taxon>
        <taxon>Nocardioidaceae</taxon>
        <taxon>Nocardioides</taxon>
    </lineage>
</organism>
<protein>
    <submittedName>
        <fullName evidence="3">Glycosyltransferase, GT2 family</fullName>
    </submittedName>
</protein>
<dbReference type="Proteomes" id="UP000198832">
    <property type="component" value="Unassembled WGS sequence"/>
</dbReference>